<feature type="binding site" evidence="5">
    <location>
        <position position="211"/>
    </location>
    <ligand>
        <name>molybdate</name>
        <dbReference type="ChEBI" id="CHEBI:36264"/>
    </ligand>
</feature>
<name>A0A3S1CCC9_ANAVA</name>
<evidence type="ECO:0000313" key="6">
    <source>
        <dbReference type="EMBL" id="RUT00071.1"/>
    </source>
</evidence>
<dbReference type="PANTHER" id="PTHR30632">
    <property type="entry name" value="MOLYBDATE-BINDING PERIPLASMIC PROTEIN"/>
    <property type="match status" value="1"/>
</dbReference>
<feature type="binding site" evidence="5">
    <location>
        <position position="193"/>
    </location>
    <ligand>
        <name>molybdate</name>
        <dbReference type="ChEBI" id="CHEBI:36264"/>
    </ligand>
</feature>
<dbReference type="SUPFAM" id="SSF53850">
    <property type="entry name" value="Periplasmic binding protein-like II"/>
    <property type="match status" value="1"/>
</dbReference>
<keyword evidence="7" id="KW-1185">Reference proteome</keyword>
<dbReference type="GO" id="GO:1901359">
    <property type="term" value="F:tungstate binding"/>
    <property type="evidence" value="ECO:0007669"/>
    <property type="project" value="UniProtKB-ARBA"/>
</dbReference>
<dbReference type="Gene3D" id="3.40.190.10">
    <property type="entry name" value="Periplasmic binding protein-like II"/>
    <property type="match status" value="2"/>
</dbReference>
<comment type="caution">
    <text evidence="6">The sequence shown here is derived from an EMBL/GenBank/DDBJ whole genome shotgun (WGS) entry which is preliminary data.</text>
</comment>
<dbReference type="AlphaFoldDB" id="A0A3S1CCC9"/>
<dbReference type="EMBL" id="RSCM01000001">
    <property type="protein sequence ID" value="RUT00071.1"/>
    <property type="molecule type" value="Genomic_DNA"/>
</dbReference>
<evidence type="ECO:0000256" key="1">
    <source>
        <dbReference type="ARBA" id="ARBA00009175"/>
    </source>
</evidence>
<evidence type="ECO:0000256" key="3">
    <source>
        <dbReference type="ARBA" id="ARBA00022723"/>
    </source>
</evidence>
<protein>
    <submittedName>
        <fullName evidence="6">Molybdate ABC transporter substrate-binding protein</fullName>
    </submittedName>
</protein>
<reference evidence="6 7" key="1">
    <citation type="journal article" date="2019" name="Genome Biol. Evol.">
        <title>Day and night: Metabolic profiles and evolutionary relationships of six axenic non-marine cyanobacteria.</title>
        <authorList>
            <person name="Will S.E."/>
            <person name="Henke P."/>
            <person name="Boedeker C."/>
            <person name="Huang S."/>
            <person name="Brinkmann H."/>
            <person name="Rohde M."/>
            <person name="Jarek M."/>
            <person name="Friedl T."/>
            <person name="Seufert S."/>
            <person name="Schumacher M."/>
            <person name="Overmann J."/>
            <person name="Neumann-Schaal M."/>
            <person name="Petersen J."/>
        </authorList>
    </citation>
    <scope>NUCLEOTIDE SEQUENCE [LARGE SCALE GENOMIC DNA]</scope>
    <source>
        <strain evidence="6 7">SAG 1403-4b</strain>
    </source>
</reference>
<comment type="similarity">
    <text evidence="1">Belongs to the bacterial solute-binding protein ModA family.</text>
</comment>
<organism evidence="6 7">
    <name type="scientific">Trichormus variabilis SAG 1403-4b</name>
    <dbReference type="NCBI Taxonomy" id="447716"/>
    <lineage>
        <taxon>Bacteria</taxon>
        <taxon>Bacillati</taxon>
        <taxon>Cyanobacteriota</taxon>
        <taxon>Cyanophyceae</taxon>
        <taxon>Nostocales</taxon>
        <taxon>Nostocaceae</taxon>
        <taxon>Trichormus</taxon>
    </lineage>
</organism>
<evidence type="ECO:0000256" key="5">
    <source>
        <dbReference type="PIRSR" id="PIRSR004846-1"/>
    </source>
</evidence>
<proteinExistence type="inferred from homology"/>
<keyword evidence="4" id="KW-0732">Signal</keyword>
<dbReference type="NCBIfam" id="TIGR01256">
    <property type="entry name" value="modA"/>
    <property type="match status" value="1"/>
</dbReference>
<evidence type="ECO:0000313" key="7">
    <source>
        <dbReference type="Proteomes" id="UP000276103"/>
    </source>
</evidence>
<dbReference type="InterPro" id="IPR050682">
    <property type="entry name" value="ModA/WtpA"/>
</dbReference>
<dbReference type="GO" id="GO:0015689">
    <property type="term" value="P:molybdate ion transport"/>
    <property type="evidence" value="ECO:0007669"/>
    <property type="project" value="InterPro"/>
</dbReference>
<evidence type="ECO:0000256" key="4">
    <source>
        <dbReference type="ARBA" id="ARBA00022729"/>
    </source>
</evidence>
<keyword evidence="2 5" id="KW-0500">Molybdenum</keyword>
<dbReference type="FunFam" id="3.40.190.10:FF:000035">
    <property type="entry name" value="Molybdate ABC transporter substrate-binding protein"/>
    <property type="match status" value="1"/>
</dbReference>
<evidence type="ECO:0000256" key="2">
    <source>
        <dbReference type="ARBA" id="ARBA00022505"/>
    </source>
</evidence>
<dbReference type="PIRSF" id="PIRSF004846">
    <property type="entry name" value="ModA"/>
    <property type="match status" value="1"/>
</dbReference>
<gene>
    <name evidence="6" type="ORF">DSM107003_06540</name>
</gene>
<dbReference type="Proteomes" id="UP000276103">
    <property type="component" value="Unassembled WGS sequence"/>
</dbReference>
<feature type="binding site" evidence="5">
    <location>
        <position position="85"/>
    </location>
    <ligand>
        <name>molybdate</name>
        <dbReference type="ChEBI" id="CHEBI:36264"/>
    </ligand>
</feature>
<dbReference type="InterPro" id="IPR041879">
    <property type="entry name" value="YvgL-like_PBP2"/>
</dbReference>
<sequence length="275" mass="29835">MNKNYSQPGLPIKRRKILVLIATAFATLLLAIGLPTLTPSTVVAQSNTNLLISAAASLKDVLEEIKPLYQQTQPNANISYNFGSSGALQQQIEQGAPADIFISAAKKQVDTLEQKGLLLPGTRNIIAKNRLVLVVPKNVVGVSSFYNLKDAKIKKIAIGEPRSVPAGQYAQQVLEKLKIWQQIKPKLVFANNVRQVLASVESGNADAGLVYVTDAKTSNKVKVVVAADEKYHSPIIYPLAVVKRSKNVDAAKAFAQFLSGNEARVVFQKYGFILP</sequence>
<dbReference type="GO" id="GO:0046872">
    <property type="term" value="F:metal ion binding"/>
    <property type="evidence" value="ECO:0007669"/>
    <property type="project" value="UniProtKB-KW"/>
</dbReference>
<accession>A0A3S1CCC9</accession>
<dbReference type="GO" id="GO:0030973">
    <property type="term" value="F:molybdate ion binding"/>
    <property type="evidence" value="ECO:0007669"/>
    <property type="project" value="UniProtKB-ARBA"/>
</dbReference>
<feature type="binding site" evidence="5">
    <location>
        <position position="166"/>
    </location>
    <ligand>
        <name>molybdate</name>
        <dbReference type="ChEBI" id="CHEBI:36264"/>
    </ligand>
</feature>
<dbReference type="PANTHER" id="PTHR30632:SF0">
    <property type="entry name" value="SULFATE-BINDING PROTEIN"/>
    <property type="match status" value="1"/>
</dbReference>
<feature type="binding site" evidence="5">
    <location>
        <position position="57"/>
    </location>
    <ligand>
        <name>molybdate</name>
        <dbReference type="ChEBI" id="CHEBI:36264"/>
    </ligand>
</feature>
<dbReference type="CDD" id="cd13537">
    <property type="entry name" value="PBP2_YvgL_like"/>
    <property type="match status" value="1"/>
</dbReference>
<dbReference type="InterPro" id="IPR005950">
    <property type="entry name" value="ModA"/>
</dbReference>
<dbReference type="Pfam" id="PF13531">
    <property type="entry name" value="SBP_bac_11"/>
    <property type="match status" value="1"/>
</dbReference>
<keyword evidence="3 5" id="KW-0479">Metal-binding</keyword>